<feature type="transmembrane region" description="Helical" evidence="6">
    <location>
        <begin position="311"/>
        <end position="331"/>
    </location>
</feature>
<feature type="transmembrane region" description="Helical" evidence="6">
    <location>
        <begin position="188"/>
        <end position="210"/>
    </location>
</feature>
<comment type="function">
    <text evidence="6">Na(+)/H(+) antiporter that extrudes sodium in exchange for external protons.</text>
</comment>
<keyword evidence="6" id="KW-0050">Antiport</keyword>
<proteinExistence type="inferred from homology"/>
<dbReference type="HAMAP" id="MF_01844">
    <property type="entry name" value="NhaA"/>
    <property type="match status" value="1"/>
</dbReference>
<keyword evidence="5 6" id="KW-0472">Membrane</keyword>
<dbReference type="RefSeq" id="WP_081169994.1">
    <property type="nucleotide sequence ID" value="NZ_LWBP01000220.1"/>
</dbReference>
<dbReference type="AlphaFoldDB" id="A0A1V9EVQ8"/>
<feature type="transmembrane region" description="Helical" evidence="6">
    <location>
        <begin position="222"/>
        <end position="246"/>
    </location>
</feature>
<comment type="caution">
    <text evidence="7">The sequence shown here is derived from an EMBL/GenBank/DDBJ whole genome shotgun (WGS) entry which is preliminary data.</text>
</comment>
<keyword evidence="4 6" id="KW-1133">Transmembrane helix</keyword>
<accession>A0A1V9EVQ8</accession>
<dbReference type="NCBIfam" id="TIGR00773">
    <property type="entry name" value="NhaA"/>
    <property type="match status" value="1"/>
</dbReference>
<gene>
    <name evidence="6" type="primary">nhaA</name>
    <name evidence="7" type="ORF">A4R26_29870</name>
</gene>
<organism evidence="7 8">
    <name type="scientific">Niastella populi</name>
    <dbReference type="NCBI Taxonomy" id="550983"/>
    <lineage>
        <taxon>Bacteria</taxon>
        <taxon>Pseudomonadati</taxon>
        <taxon>Bacteroidota</taxon>
        <taxon>Chitinophagia</taxon>
        <taxon>Chitinophagales</taxon>
        <taxon>Chitinophagaceae</taxon>
        <taxon>Niastella</taxon>
    </lineage>
</organism>
<feature type="transmembrane region" description="Helical" evidence="6">
    <location>
        <begin position="414"/>
        <end position="431"/>
    </location>
</feature>
<evidence type="ECO:0000313" key="7">
    <source>
        <dbReference type="EMBL" id="OQP50237.1"/>
    </source>
</evidence>
<name>A0A1V9EVQ8_9BACT</name>
<feature type="transmembrane region" description="Helical" evidence="6">
    <location>
        <begin position="379"/>
        <end position="402"/>
    </location>
</feature>
<comment type="catalytic activity">
    <reaction evidence="6">
        <text>Na(+)(in) + 2 H(+)(out) = Na(+)(out) + 2 H(+)(in)</text>
        <dbReference type="Rhea" id="RHEA:29251"/>
        <dbReference type="ChEBI" id="CHEBI:15378"/>
        <dbReference type="ChEBI" id="CHEBI:29101"/>
    </reaction>
</comment>
<feature type="transmembrane region" description="Helical" evidence="6">
    <location>
        <begin position="68"/>
        <end position="86"/>
    </location>
</feature>
<dbReference type="Gene3D" id="1.20.1530.10">
    <property type="entry name" value="Na+/H+ antiporter like domain"/>
    <property type="match status" value="1"/>
</dbReference>
<dbReference type="EMBL" id="LWBP01000220">
    <property type="protein sequence ID" value="OQP50237.1"/>
    <property type="molecule type" value="Genomic_DNA"/>
</dbReference>
<keyword evidence="3 6" id="KW-0812">Transmembrane</keyword>
<feature type="transmembrane region" description="Helical" evidence="6">
    <location>
        <begin position="136"/>
        <end position="153"/>
    </location>
</feature>
<keyword evidence="6" id="KW-0739">Sodium transport</keyword>
<dbReference type="GO" id="GO:0006885">
    <property type="term" value="P:regulation of pH"/>
    <property type="evidence" value="ECO:0007669"/>
    <property type="project" value="UniProtKB-UniRule"/>
</dbReference>
<dbReference type="Pfam" id="PF06965">
    <property type="entry name" value="Na_H_antiport_1"/>
    <property type="match status" value="1"/>
</dbReference>
<keyword evidence="6" id="KW-0813">Transport</keyword>
<comment type="similarity">
    <text evidence="6">Belongs to the NhaA Na(+)/H(+) (TC 2.A.33) antiporter family.</text>
</comment>
<dbReference type="Proteomes" id="UP000192276">
    <property type="component" value="Unassembled WGS sequence"/>
</dbReference>
<evidence type="ECO:0000256" key="4">
    <source>
        <dbReference type="ARBA" id="ARBA00022989"/>
    </source>
</evidence>
<evidence type="ECO:0000256" key="3">
    <source>
        <dbReference type="ARBA" id="ARBA00022692"/>
    </source>
</evidence>
<reference evidence="8" key="1">
    <citation type="submission" date="2016-04" db="EMBL/GenBank/DDBJ databases">
        <authorList>
            <person name="Chen L."/>
            <person name="Zhuang W."/>
            <person name="Wang G."/>
        </authorList>
    </citation>
    <scope>NUCLEOTIDE SEQUENCE [LARGE SCALE GENOMIC DNA]</scope>
    <source>
        <strain evidence="8">208</strain>
    </source>
</reference>
<keyword evidence="6" id="KW-0406">Ion transport</keyword>
<keyword evidence="8" id="KW-1185">Reference proteome</keyword>
<feature type="transmembrane region" description="Helical" evidence="6">
    <location>
        <begin position="160"/>
        <end position="182"/>
    </location>
</feature>
<dbReference type="GO" id="GO:0015385">
    <property type="term" value="F:sodium:proton antiporter activity"/>
    <property type="evidence" value="ECO:0007669"/>
    <property type="project" value="UniProtKB-UniRule"/>
</dbReference>
<evidence type="ECO:0000256" key="2">
    <source>
        <dbReference type="ARBA" id="ARBA00022475"/>
    </source>
</evidence>
<dbReference type="PANTHER" id="PTHR30341">
    <property type="entry name" value="SODIUM ION/PROTON ANTIPORTER NHAA-RELATED"/>
    <property type="match status" value="1"/>
</dbReference>
<comment type="subcellular location">
    <subcellularLocation>
        <location evidence="1">Cell inner membrane</location>
        <topology evidence="1">Multi-pass membrane protein</topology>
    </subcellularLocation>
    <subcellularLocation>
        <location evidence="6">Cell membrane</location>
        <topology evidence="6">Multi-pass membrane protein</topology>
    </subcellularLocation>
</comment>
<dbReference type="OrthoDB" id="9808135at2"/>
<evidence type="ECO:0000313" key="8">
    <source>
        <dbReference type="Proteomes" id="UP000192276"/>
    </source>
</evidence>
<feature type="transmembrane region" description="Helical" evidence="6">
    <location>
        <begin position="21"/>
        <end position="39"/>
    </location>
</feature>
<evidence type="ECO:0000256" key="1">
    <source>
        <dbReference type="ARBA" id="ARBA00004429"/>
    </source>
</evidence>
<keyword evidence="6" id="KW-0915">Sodium</keyword>
<feature type="transmembrane region" description="Helical" evidence="6">
    <location>
        <begin position="107"/>
        <end position="124"/>
    </location>
</feature>
<dbReference type="InterPro" id="IPR004670">
    <property type="entry name" value="NhaA"/>
</dbReference>
<evidence type="ECO:0000256" key="5">
    <source>
        <dbReference type="ARBA" id="ARBA00023136"/>
    </source>
</evidence>
<dbReference type="PANTHER" id="PTHR30341:SF0">
    <property type="entry name" value="NA(+)_H(+) ANTIPORTER NHAA"/>
    <property type="match status" value="1"/>
</dbReference>
<dbReference type="STRING" id="550983.A4R26_29870"/>
<protein>
    <recommendedName>
        <fullName evidence="6">Na(+)/H(+) antiporter NhaA</fullName>
    </recommendedName>
    <alternativeName>
        <fullName evidence="6">Sodium/proton antiporter NhaA</fullName>
    </alternativeName>
</protein>
<sequence length="437" mass="47068">MAEKKLTSVLPDAVIRFFKKPSAPGILLIFVTIVALIWANSQGSNIYYELWQHKITVGFSGGVISKPLLLWINDGLMAIFFFTIGLEIKREIIAGELSTWKKAAMPLFAALGGMIIPAIIFIAFNKGTPASDGWGIPMATDIAFSLGILSLVGKKVPLTLKIFLTAFAIVDDLGAVLIIAFFYSSKIILSNVALGAFFLIVMIIMNWIGVRNKLAYAIPGIAGIWLAFLLSGVHATVAGVLAALVIPASTAINKQDFKQAIINLAGGIRASKGKETRFLSKDEQSVVTSIREKCEHVEPPLQSLEHSLHPLVMFFIMPVFALSNTGVALNTNLLKVATEPSSVGIILGLVIGKPLGIFFFSWLAHKMRIGQLPTGVNWLQIWGVGLLGGIGFTMALFITSLAYSEPALINSAKISILVASVIAGIAGYLILRKTLRH</sequence>
<feature type="transmembrane region" description="Helical" evidence="6">
    <location>
        <begin position="343"/>
        <end position="364"/>
    </location>
</feature>
<evidence type="ECO:0000256" key="6">
    <source>
        <dbReference type="HAMAP-Rule" id="MF_01844"/>
    </source>
</evidence>
<dbReference type="InterPro" id="IPR023171">
    <property type="entry name" value="Na/H_antiporter_dom_sf"/>
</dbReference>
<dbReference type="GO" id="GO:0005886">
    <property type="term" value="C:plasma membrane"/>
    <property type="evidence" value="ECO:0007669"/>
    <property type="project" value="UniProtKB-SubCell"/>
</dbReference>
<keyword evidence="2 6" id="KW-1003">Cell membrane</keyword>